<dbReference type="PANTHER" id="PTHR39181">
    <property type="entry name" value="TYROSINE-PROTEIN PHOSPHATASE YWQE"/>
    <property type="match status" value="1"/>
</dbReference>
<keyword evidence="3" id="KW-0378">Hydrolase</keyword>
<keyword evidence="6" id="KW-1185">Reference proteome</keyword>
<dbReference type="EC" id="3.1.3.48" evidence="2"/>
<dbReference type="SUPFAM" id="SSF89550">
    <property type="entry name" value="PHP domain-like"/>
    <property type="match status" value="1"/>
</dbReference>
<protein>
    <recommendedName>
        <fullName evidence="2">protein-tyrosine-phosphatase</fullName>
        <ecNumber evidence="2">3.1.3.48</ecNumber>
    </recommendedName>
</protein>
<dbReference type="GO" id="GO:0004725">
    <property type="term" value="F:protein tyrosine phosphatase activity"/>
    <property type="evidence" value="ECO:0007669"/>
    <property type="project" value="UniProtKB-EC"/>
</dbReference>
<comment type="similarity">
    <text evidence="1">Belongs to the metallo-dependent hydrolases superfamily. CpsB/CapC family.</text>
</comment>
<evidence type="ECO:0000313" key="5">
    <source>
        <dbReference type="EMBL" id="MBB3839595.1"/>
    </source>
</evidence>
<comment type="caution">
    <text evidence="5">The sequence shown here is derived from an EMBL/GenBank/DDBJ whole genome shotgun (WGS) entry which is preliminary data.</text>
</comment>
<dbReference type="InterPro" id="IPR016195">
    <property type="entry name" value="Pol/histidinol_Pase-like"/>
</dbReference>
<dbReference type="GO" id="GO:0030145">
    <property type="term" value="F:manganese ion binding"/>
    <property type="evidence" value="ECO:0007669"/>
    <property type="project" value="InterPro"/>
</dbReference>
<dbReference type="InterPro" id="IPR016667">
    <property type="entry name" value="Caps_polysacc_synth_CpsB/CapC"/>
</dbReference>
<dbReference type="Proteomes" id="UP000541352">
    <property type="component" value="Unassembled WGS sequence"/>
</dbReference>
<evidence type="ECO:0000313" key="6">
    <source>
        <dbReference type="Proteomes" id="UP000541352"/>
    </source>
</evidence>
<reference evidence="5 6" key="1">
    <citation type="submission" date="2020-08" db="EMBL/GenBank/DDBJ databases">
        <title>Genomic Encyclopedia of Type Strains, Phase IV (KMG-IV): sequencing the most valuable type-strain genomes for metagenomic binning, comparative biology and taxonomic classification.</title>
        <authorList>
            <person name="Goeker M."/>
        </authorList>
    </citation>
    <scope>NUCLEOTIDE SEQUENCE [LARGE SCALE GENOMIC DNA]</scope>
    <source>
        <strain evidence="5 6">DSM 17976</strain>
    </source>
</reference>
<dbReference type="PANTHER" id="PTHR39181:SF1">
    <property type="entry name" value="TYROSINE-PROTEIN PHOSPHATASE YWQE"/>
    <property type="match status" value="1"/>
</dbReference>
<evidence type="ECO:0000256" key="2">
    <source>
        <dbReference type="ARBA" id="ARBA00013064"/>
    </source>
</evidence>
<evidence type="ECO:0000256" key="3">
    <source>
        <dbReference type="ARBA" id="ARBA00022801"/>
    </source>
</evidence>
<dbReference type="PIRSF" id="PIRSF016557">
    <property type="entry name" value="Caps_synth_CpsB"/>
    <property type="match status" value="1"/>
</dbReference>
<proteinExistence type="inferred from homology"/>
<accession>A0A7W6ERE1</accession>
<dbReference type="AlphaFoldDB" id="A0A7W6ERE1"/>
<evidence type="ECO:0000256" key="1">
    <source>
        <dbReference type="ARBA" id="ARBA00005750"/>
    </source>
</evidence>
<comment type="catalytic activity">
    <reaction evidence="4">
        <text>O-phospho-L-tyrosyl-[protein] + H2O = L-tyrosyl-[protein] + phosphate</text>
        <dbReference type="Rhea" id="RHEA:10684"/>
        <dbReference type="Rhea" id="RHEA-COMP:10136"/>
        <dbReference type="Rhea" id="RHEA-COMP:20101"/>
        <dbReference type="ChEBI" id="CHEBI:15377"/>
        <dbReference type="ChEBI" id="CHEBI:43474"/>
        <dbReference type="ChEBI" id="CHEBI:46858"/>
        <dbReference type="ChEBI" id="CHEBI:61978"/>
        <dbReference type="EC" id="3.1.3.48"/>
    </reaction>
</comment>
<name>A0A7W6ERE1_9BACT</name>
<dbReference type="RefSeq" id="WP_183976009.1">
    <property type="nucleotide sequence ID" value="NZ_JACIBY010000007.1"/>
</dbReference>
<dbReference type="Pfam" id="PF19567">
    <property type="entry name" value="CpsB_CapC"/>
    <property type="match status" value="1"/>
</dbReference>
<evidence type="ECO:0000256" key="4">
    <source>
        <dbReference type="ARBA" id="ARBA00051722"/>
    </source>
</evidence>
<dbReference type="Gene3D" id="3.20.20.140">
    <property type="entry name" value="Metal-dependent hydrolases"/>
    <property type="match status" value="1"/>
</dbReference>
<organism evidence="5 6">
    <name type="scientific">Runella defluvii</name>
    <dbReference type="NCBI Taxonomy" id="370973"/>
    <lineage>
        <taxon>Bacteria</taxon>
        <taxon>Pseudomonadati</taxon>
        <taxon>Bacteroidota</taxon>
        <taxon>Cytophagia</taxon>
        <taxon>Cytophagales</taxon>
        <taxon>Spirosomataceae</taxon>
        <taxon>Runella</taxon>
    </lineage>
</organism>
<sequence>MFSFFKKKSTTSLFELLKTDIHSHLIPGIDDGSPDLATSLRYLQRFQEMGLQRVITTPHIYDGLYNNTTSIIQSGLTKLQQEARKQGLGIKIEAAAEYFVDKHFEQLLAANDLLSFGTRRYVLIEMSFVAPSQQLETVIFQLLTKGYQPILAHPERYNYLHHSMNTYKHIHELGCMLQVNLPSLCGYYGPATKKIAQQLIKLDLVDFIGTDLHHDRHLELFVAHQFDADLAKLIQKGNFKNVLL</sequence>
<dbReference type="EMBL" id="JACIBY010000007">
    <property type="protein sequence ID" value="MBB3839595.1"/>
    <property type="molecule type" value="Genomic_DNA"/>
</dbReference>
<gene>
    <name evidence="5" type="ORF">FHS57_003604</name>
</gene>